<dbReference type="AlphaFoldDB" id="A0A0A9EQU0"/>
<protein>
    <submittedName>
        <fullName evidence="1">Uncharacterized protein</fullName>
    </submittedName>
</protein>
<evidence type="ECO:0000313" key="1">
    <source>
        <dbReference type="EMBL" id="JAD98402.1"/>
    </source>
</evidence>
<proteinExistence type="predicted"/>
<sequence>MTMNCHRQSFSLFVVHTDLELAMRL</sequence>
<reference evidence="1" key="2">
    <citation type="journal article" date="2015" name="Data Brief">
        <title>Shoot transcriptome of the giant reed, Arundo donax.</title>
        <authorList>
            <person name="Barrero R.A."/>
            <person name="Guerrero F.D."/>
            <person name="Moolhuijzen P."/>
            <person name="Goolsby J.A."/>
            <person name="Tidwell J."/>
            <person name="Bellgard S.E."/>
            <person name="Bellgard M.I."/>
        </authorList>
    </citation>
    <scope>NUCLEOTIDE SEQUENCE</scope>
    <source>
        <tissue evidence="1">Shoot tissue taken approximately 20 cm above the soil surface</tissue>
    </source>
</reference>
<accession>A0A0A9EQU0</accession>
<dbReference type="EMBL" id="GBRH01199493">
    <property type="protein sequence ID" value="JAD98402.1"/>
    <property type="molecule type" value="Transcribed_RNA"/>
</dbReference>
<name>A0A0A9EQU0_ARUDO</name>
<organism evidence="1">
    <name type="scientific">Arundo donax</name>
    <name type="common">Giant reed</name>
    <name type="synonym">Donax arundinaceus</name>
    <dbReference type="NCBI Taxonomy" id="35708"/>
    <lineage>
        <taxon>Eukaryota</taxon>
        <taxon>Viridiplantae</taxon>
        <taxon>Streptophyta</taxon>
        <taxon>Embryophyta</taxon>
        <taxon>Tracheophyta</taxon>
        <taxon>Spermatophyta</taxon>
        <taxon>Magnoliopsida</taxon>
        <taxon>Liliopsida</taxon>
        <taxon>Poales</taxon>
        <taxon>Poaceae</taxon>
        <taxon>PACMAD clade</taxon>
        <taxon>Arundinoideae</taxon>
        <taxon>Arundineae</taxon>
        <taxon>Arundo</taxon>
    </lineage>
</organism>
<reference evidence="1" key="1">
    <citation type="submission" date="2014-09" db="EMBL/GenBank/DDBJ databases">
        <authorList>
            <person name="Magalhaes I.L.F."/>
            <person name="Oliveira U."/>
            <person name="Santos F.R."/>
            <person name="Vidigal T.H.D.A."/>
            <person name="Brescovit A.D."/>
            <person name="Santos A.J."/>
        </authorList>
    </citation>
    <scope>NUCLEOTIDE SEQUENCE</scope>
    <source>
        <tissue evidence="1">Shoot tissue taken approximately 20 cm above the soil surface</tissue>
    </source>
</reference>